<dbReference type="InterPro" id="IPR046192">
    <property type="entry name" value="DUF6220"/>
</dbReference>
<accession>A0ABS2R2M6</accession>
<keyword evidence="1" id="KW-0812">Transmembrane</keyword>
<dbReference type="RefSeq" id="WP_205178761.1">
    <property type="nucleotide sequence ID" value="NZ_JAFBFH010000004.1"/>
</dbReference>
<sequence length="202" mass="22338">MNETMSRRPLLQNTYIGLGFIFLVCLLIQFLLAGLSIFKDPATWAAHRNFVHLFGYTLPILMIICSMMGRFFGLIYKELLAIFLLIFLMYLTANSGWKVGWLGALHPVVGLLLMCVTGVGLVKVYKRGGQKTDKKVENKKRGLISLVLIGAVGGFVAGLLLSNIVGGIGVILFEKAIGVQFLPIYLAVISSIMVPVLKYRRE</sequence>
<evidence type="ECO:0000313" key="3">
    <source>
        <dbReference type="Proteomes" id="UP000823485"/>
    </source>
</evidence>
<feature type="transmembrane region" description="Helical" evidence="1">
    <location>
        <begin position="50"/>
        <end position="67"/>
    </location>
</feature>
<feature type="transmembrane region" description="Helical" evidence="1">
    <location>
        <begin position="74"/>
        <end position="93"/>
    </location>
</feature>
<organism evidence="2 3">
    <name type="scientific">Siminovitchia thermophila</name>
    <dbReference type="NCBI Taxonomy" id="1245522"/>
    <lineage>
        <taxon>Bacteria</taxon>
        <taxon>Bacillati</taxon>
        <taxon>Bacillota</taxon>
        <taxon>Bacilli</taxon>
        <taxon>Bacillales</taxon>
        <taxon>Bacillaceae</taxon>
        <taxon>Siminovitchia</taxon>
    </lineage>
</organism>
<dbReference type="EMBL" id="JAFBFH010000004">
    <property type="protein sequence ID" value="MBM7713891.1"/>
    <property type="molecule type" value="Genomic_DNA"/>
</dbReference>
<gene>
    <name evidence="2" type="ORF">JOC94_000861</name>
</gene>
<comment type="caution">
    <text evidence="2">The sequence shown here is derived from an EMBL/GenBank/DDBJ whole genome shotgun (WGS) entry which is preliminary data.</text>
</comment>
<feature type="transmembrane region" description="Helical" evidence="1">
    <location>
        <begin position="143"/>
        <end position="171"/>
    </location>
</feature>
<dbReference type="Pfam" id="PF19382">
    <property type="entry name" value="DUF5957"/>
    <property type="match status" value="1"/>
</dbReference>
<keyword evidence="1" id="KW-0472">Membrane</keyword>
<keyword evidence="1" id="KW-1133">Transmembrane helix</keyword>
<proteinExistence type="predicted"/>
<evidence type="ECO:0000256" key="1">
    <source>
        <dbReference type="SAM" id="Phobius"/>
    </source>
</evidence>
<reference evidence="2 3" key="1">
    <citation type="submission" date="2021-01" db="EMBL/GenBank/DDBJ databases">
        <title>Genomic Encyclopedia of Type Strains, Phase IV (KMG-IV): sequencing the most valuable type-strain genomes for metagenomic binning, comparative biology and taxonomic classification.</title>
        <authorList>
            <person name="Goeker M."/>
        </authorList>
    </citation>
    <scope>NUCLEOTIDE SEQUENCE [LARGE SCALE GENOMIC DNA]</scope>
    <source>
        <strain evidence="2 3">DSM 105453</strain>
    </source>
</reference>
<evidence type="ECO:0000313" key="2">
    <source>
        <dbReference type="EMBL" id="MBM7713891.1"/>
    </source>
</evidence>
<dbReference type="Proteomes" id="UP000823485">
    <property type="component" value="Unassembled WGS sequence"/>
</dbReference>
<protein>
    <submittedName>
        <fullName evidence="2">Uncharacterized protein YacL</fullName>
    </submittedName>
</protein>
<name>A0ABS2R2M6_9BACI</name>
<feature type="transmembrane region" description="Helical" evidence="1">
    <location>
        <begin position="15"/>
        <end position="38"/>
    </location>
</feature>
<feature type="transmembrane region" description="Helical" evidence="1">
    <location>
        <begin position="99"/>
        <end position="122"/>
    </location>
</feature>
<feature type="transmembrane region" description="Helical" evidence="1">
    <location>
        <begin position="177"/>
        <end position="197"/>
    </location>
</feature>
<keyword evidence="3" id="KW-1185">Reference proteome</keyword>
<dbReference type="InterPro" id="IPR046001">
    <property type="entry name" value="DUF5957"/>
</dbReference>
<dbReference type="Pfam" id="PF19728">
    <property type="entry name" value="DUF6220"/>
    <property type="match status" value="1"/>
</dbReference>